<keyword evidence="3" id="KW-1185">Reference proteome</keyword>
<dbReference type="EMBL" id="CP092365">
    <property type="protein sequence ID" value="ULN51516.1"/>
    <property type="molecule type" value="Genomic_DNA"/>
</dbReference>
<sequence>MDVPSEDRATWLSDLFARGGRVTLRDETPIVEPEAQEAPRKIDDRDGVEDNDPADPDGPQTVANPTAIWFNRLLTGDPGFASGGVYTETNGGQ</sequence>
<evidence type="ECO:0000256" key="1">
    <source>
        <dbReference type="SAM" id="MobiDB-lite"/>
    </source>
</evidence>
<evidence type="ECO:0000313" key="2">
    <source>
        <dbReference type="EMBL" id="ULN51516.1"/>
    </source>
</evidence>
<evidence type="ECO:0000313" key="3">
    <source>
        <dbReference type="Proteomes" id="UP001055200"/>
    </source>
</evidence>
<protein>
    <submittedName>
        <fullName evidence="2">Uncharacterized protein</fullName>
    </submittedName>
</protein>
<feature type="region of interest" description="Disordered" evidence="1">
    <location>
        <begin position="25"/>
        <end position="64"/>
    </location>
</feature>
<feature type="compositionally biased region" description="Acidic residues" evidence="1">
    <location>
        <begin position="46"/>
        <end position="55"/>
    </location>
</feature>
<dbReference type="Proteomes" id="UP001055200">
    <property type="component" value="Chromosome"/>
</dbReference>
<dbReference type="RefSeq" id="WP_240169799.1">
    <property type="nucleotide sequence ID" value="NZ_CP092365.1"/>
</dbReference>
<reference evidence="2" key="1">
    <citation type="submission" date="2022-08" db="EMBL/GenBank/DDBJ databases">
        <title>Complete genome sequence of 14 non-tuberculosis mycobacteria type-strains.</title>
        <authorList>
            <person name="Igarashi Y."/>
            <person name="Osugi A."/>
            <person name="Mitarai S."/>
        </authorList>
    </citation>
    <scope>NUCLEOTIDE SEQUENCE</scope>
    <source>
        <strain evidence="2">DSM 45575</strain>
    </source>
</reference>
<accession>A0ABY3TYU9</accession>
<organism evidence="2 3">
    <name type="scientific">Mycolicibacillus parakoreensis</name>
    <dbReference type="NCBI Taxonomy" id="1069221"/>
    <lineage>
        <taxon>Bacteria</taxon>
        <taxon>Bacillati</taxon>
        <taxon>Actinomycetota</taxon>
        <taxon>Actinomycetes</taxon>
        <taxon>Mycobacteriales</taxon>
        <taxon>Mycobacteriaceae</taxon>
        <taxon>Mycolicibacillus</taxon>
    </lineage>
</organism>
<gene>
    <name evidence="2" type="ORF">MIU77_11420</name>
</gene>
<proteinExistence type="predicted"/>
<name>A0ABY3TYU9_9MYCO</name>